<dbReference type="PROSITE" id="PS50110">
    <property type="entry name" value="RESPONSE_REGULATORY"/>
    <property type="match status" value="1"/>
</dbReference>
<dbReference type="SMART" id="SM00448">
    <property type="entry name" value="REC"/>
    <property type="match status" value="1"/>
</dbReference>
<name>A0ABT7ZUZ7_9FLAO</name>
<keyword evidence="4" id="KW-1185">Reference proteome</keyword>
<feature type="modified residue" description="4-aspartylphosphate" evidence="1">
    <location>
        <position position="61"/>
    </location>
</feature>
<dbReference type="PANTHER" id="PTHR44520">
    <property type="entry name" value="RESPONSE REGULATOR RCP1-RELATED"/>
    <property type="match status" value="1"/>
</dbReference>
<dbReference type="InterPro" id="IPR052893">
    <property type="entry name" value="TCS_response_regulator"/>
</dbReference>
<evidence type="ECO:0000256" key="1">
    <source>
        <dbReference type="PROSITE-ProRule" id="PRU00169"/>
    </source>
</evidence>
<keyword evidence="1" id="KW-0597">Phosphoprotein</keyword>
<evidence type="ECO:0000313" key="4">
    <source>
        <dbReference type="Proteomes" id="UP001231197"/>
    </source>
</evidence>
<protein>
    <submittedName>
        <fullName evidence="3">Response regulator</fullName>
    </submittedName>
</protein>
<accession>A0ABT7ZUZ7</accession>
<dbReference type="SUPFAM" id="SSF52172">
    <property type="entry name" value="CheY-like"/>
    <property type="match status" value="1"/>
</dbReference>
<dbReference type="EMBL" id="JASDDK010000002">
    <property type="protein sequence ID" value="MDN3492825.1"/>
    <property type="molecule type" value="Genomic_DNA"/>
</dbReference>
<dbReference type="InterPro" id="IPR011006">
    <property type="entry name" value="CheY-like_superfamily"/>
</dbReference>
<proteinExistence type="predicted"/>
<evidence type="ECO:0000259" key="2">
    <source>
        <dbReference type="PROSITE" id="PS50110"/>
    </source>
</evidence>
<dbReference type="Proteomes" id="UP001231197">
    <property type="component" value="Unassembled WGS sequence"/>
</dbReference>
<reference evidence="3 4" key="1">
    <citation type="journal article" date="2023" name="Int. J. Syst. Evol. Microbiol.">
        <title>Winogradskyella bathintestinalis sp. nov., isolated from the intestine of the deep-sea loosejaw dragonfish, Malacosteus niger.</title>
        <authorList>
            <person name="Uniacke-Lowe S."/>
            <person name="Johnson C.N."/>
            <person name="Stanton C."/>
            <person name="Hill C."/>
            <person name="Ross P."/>
        </authorList>
    </citation>
    <scope>NUCLEOTIDE SEQUENCE [LARGE SCALE GENOMIC DNA]</scope>
    <source>
        <strain evidence="3 4">APC 3343</strain>
    </source>
</reference>
<evidence type="ECO:0000313" key="3">
    <source>
        <dbReference type="EMBL" id="MDN3492825.1"/>
    </source>
</evidence>
<dbReference type="InterPro" id="IPR001789">
    <property type="entry name" value="Sig_transdc_resp-reg_receiver"/>
</dbReference>
<dbReference type="PANTHER" id="PTHR44520:SF2">
    <property type="entry name" value="RESPONSE REGULATOR RCP1"/>
    <property type="match status" value="1"/>
</dbReference>
<dbReference type="Pfam" id="PF00072">
    <property type="entry name" value="Response_reg"/>
    <property type="match status" value="1"/>
</dbReference>
<gene>
    <name evidence="3" type="ORF">QMA06_08835</name>
</gene>
<organism evidence="3 4">
    <name type="scientific">Winogradskyella bathintestinalis</name>
    <dbReference type="NCBI Taxonomy" id="3035208"/>
    <lineage>
        <taxon>Bacteria</taxon>
        <taxon>Pseudomonadati</taxon>
        <taxon>Bacteroidota</taxon>
        <taxon>Flavobacteriia</taxon>
        <taxon>Flavobacteriales</taxon>
        <taxon>Flavobacteriaceae</taxon>
        <taxon>Winogradskyella</taxon>
    </lineage>
</organism>
<comment type="caution">
    <text evidence="3">The sequence shown here is derived from an EMBL/GenBank/DDBJ whole genome shotgun (WGS) entry which is preliminary data.</text>
</comment>
<dbReference type="Gene3D" id="3.40.50.2300">
    <property type="match status" value="1"/>
</dbReference>
<sequence>MNKEYINIALADDDEDDILFFTEAFEELRIKNKVSTFKDGIELMIYLEKLEGELPDLLFLDLNMPKKSGMECLEEIKANRKFKDLIIAIYSTSSSEEDVENTFVLGANIYIKKPNNFEKLKKVLSEVVTTNWQYHTNSLNKENFLLRL</sequence>
<dbReference type="RefSeq" id="WP_290206472.1">
    <property type="nucleotide sequence ID" value="NZ_JASDDK010000002.1"/>
</dbReference>
<dbReference type="CDD" id="cd17557">
    <property type="entry name" value="REC_Rcp-like"/>
    <property type="match status" value="1"/>
</dbReference>
<feature type="domain" description="Response regulatory" evidence="2">
    <location>
        <begin position="7"/>
        <end position="128"/>
    </location>
</feature>